<evidence type="ECO:0000313" key="4">
    <source>
        <dbReference type="Proteomes" id="UP000075881"/>
    </source>
</evidence>
<feature type="chain" id="PRO_5008124490" description="C-type lectin domain-containing protein" evidence="1">
    <location>
        <begin position="23"/>
        <end position="241"/>
    </location>
</feature>
<dbReference type="InterPro" id="IPR001304">
    <property type="entry name" value="C-type_lectin-like"/>
</dbReference>
<evidence type="ECO:0000259" key="2">
    <source>
        <dbReference type="PROSITE" id="PS50041"/>
    </source>
</evidence>
<sequence length="241" mass="28303">MTKLRTMFLLLVLTALQLSAQGDDTTFGVFRQKEYYFSNSFKLNWFKAVEYCRSRGMFLLSVRNAEEREAIIEYLDSTGYTKTHKSLMAWMSANDLGEEGEFHWASTGERVNYQNWSETEPNDYKIDDCTGEDCAILEYWSEGGANYNYTFNDRSCAREYLFIFGFISTQKDINTFGIFREKSYYFGNTFKLNWFKAVEYCRSRGMFLVSINNDEQLNGVIEHIEKSGYTKTHDVLHMWTS</sequence>
<protein>
    <recommendedName>
        <fullName evidence="2">C-type lectin domain-containing protein</fullName>
    </recommendedName>
</protein>
<name>A0A182JQ81_9DIPT</name>
<dbReference type="PROSITE" id="PS50041">
    <property type="entry name" value="C_TYPE_LECTIN_2"/>
    <property type="match status" value="1"/>
</dbReference>
<feature type="domain" description="C-type lectin" evidence="2">
    <location>
        <begin position="30"/>
        <end position="165"/>
    </location>
</feature>
<reference evidence="3" key="2">
    <citation type="submission" date="2020-05" db="UniProtKB">
        <authorList>
            <consortium name="EnsemblMetazoa"/>
        </authorList>
    </citation>
    <scope>IDENTIFICATION</scope>
    <source>
        <strain evidence="3">ACHKN1017</strain>
    </source>
</reference>
<dbReference type="EnsemblMetazoa" id="ACHR000665-RA">
    <property type="protein sequence ID" value="ACHR000665-PA"/>
    <property type="gene ID" value="ACHR000665"/>
</dbReference>
<feature type="signal peptide" evidence="1">
    <location>
        <begin position="1"/>
        <end position="22"/>
    </location>
</feature>
<dbReference type="InterPro" id="IPR051004">
    <property type="entry name" value="DC-SIGN_domain-containing"/>
</dbReference>
<dbReference type="InterPro" id="IPR016186">
    <property type="entry name" value="C-type_lectin-like/link_sf"/>
</dbReference>
<accession>A0A182JQ81</accession>
<dbReference type="SUPFAM" id="SSF56436">
    <property type="entry name" value="C-type lectin-like"/>
    <property type="match status" value="2"/>
</dbReference>
<evidence type="ECO:0000313" key="3">
    <source>
        <dbReference type="EnsemblMetazoa" id="ACHR000665-PA"/>
    </source>
</evidence>
<dbReference type="VEuPathDB" id="VectorBase:ACHR000665"/>
<dbReference type="Gene3D" id="3.10.100.10">
    <property type="entry name" value="Mannose-Binding Protein A, subunit A"/>
    <property type="match status" value="2"/>
</dbReference>
<reference evidence="4" key="1">
    <citation type="submission" date="2013-03" db="EMBL/GenBank/DDBJ databases">
        <title>The Genome Sequence of Anopheles christyi ACHKN1017.</title>
        <authorList>
            <consortium name="The Broad Institute Genomics Platform"/>
            <person name="Neafsey D.E."/>
            <person name="Besansky N."/>
            <person name="Walker B."/>
            <person name="Young S.K."/>
            <person name="Zeng Q."/>
            <person name="Gargeya S."/>
            <person name="Fitzgerald M."/>
            <person name="Haas B."/>
            <person name="Abouelleil A."/>
            <person name="Allen A.W."/>
            <person name="Alvarado L."/>
            <person name="Arachchi H.M."/>
            <person name="Berlin A.M."/>
            <person name="Chapman S.B."/>
            <person name="Gainer-Dewar J."/>
            <person name="Goldberg J."/>
            <person name="Griggs A."/>
            <person name="Gujja S."/>
            <person name="Hansen M."/>
            <person name="Howarth C."/>
            <person name="Imamovic A."/>
            <person name="Ireland A."/>
            <person name="Larimer J."/>
            <person name="McCowan C."/>
            <person name="Murphy C."/>
            <person name="Pearson M."/>
            <person name="Poon T.W."/>
            <person name="Priest M."/>
            <person name="Roberts A."/>
            <person name="Saif S."/>
            <person name="Shea T."/>
            <person name="Sisk P."/>
            <person name="Sykes S."/>
            <person name="Wortman J."/>
            <person name="Nusbaum C."/>
            <person name="Birren B."/>
        </authorList>
    </citation>
    <scope>NUCLEOTIDE SEQUENCE [LARGE SCALE GENOMIC DNA]</scope>
    <source>
        <strain evidence="4">ACHKN1017</strain>
    </source>
</reference>
<dbReference type="AlphaFoldDB" id="A0A182JQ81"/>
<dbReference type="Pfam" id="PF00059">
    <property type="entry name" value="Lectin_C"/>
    <property type="match status" value="1"/>
</dbReference>
<evidence type="ECO:0000256" key="1">
    <source>
        <dbReference type="SAM" id="SignalP"/>
    </source>
</evidence>
<keyword evidence="1" id="KW-0732">Signal</keyword>
<dbReference type="CDD" id="cd00037">
    <property type="entry name" value="CLECT"/>
    <property type="match status" value="2"/>
</dbReference>
<organism evidence="3 4">
    <name type="scientific">Anopheles christyi</name>
    <dbReference type="NCBI Taxonomy" id="43041"/>
    <lineage>
        <taxon>Eukaryota</taxon>
        <taxon>Metazoa</taxon>
        <taxon>Ecdysozoa</taxon>
        <taxon>Arthropoda</taxon>
        <taxon>Hexapoda</taxon>
        <taxon>Insecta</taxon>
        <taxon>Pterygota</taxon>
        <taxon>Neoptera</taxon>
        <taxon>Endopterygota</taxon>
        <taxon>Diptera</taxon>
        <taxon>Nematocera</taxon>
        <taxon>Culicoidea</taxon>
        <taxon>Culicidae</taxon>
        <taxon>Anophelinae</taxon>
        <taxon>Anopheles</taxon>
    </lineage>
</organism>
<dbReference type="SMART" id="SM00034">
    <property type="entry name" value="CLECT"/>
    <property type="match status" value="1"/>
</dbReference>
<proteinExistence type="predicted"/>
<dbReference type="InterPro" id="IPR016187">
    <property type="entry name" value="CTDL_fold"/>
</dbReference>
<keyword evidence="4" id="KW-1185">Reference proteome</keyword>
<dbReference type="STRING" id="43041.A0A182JQ81"/>
<dbReference type="PANTHER" id="PTHR22802:SF465">
    <property type="entry name" value="AT17652P-RELATED"/>
    <property type="match status" value="1"/>
</dbReference>
<dbReference type="Proteomes" id="UP000075881">
    <property type="component" value="Unassembled WGS sequence"/>
</dbReference>
<dbReference type="PANTHER" id="PTHR22802">
    <property type="entry name" value="C-TYPE LECTIN SUPERFAMILY MEMBER"/>
    <property type="match status" value="1"/>
</dbReference>